<dbReference type="CDD" id="cd11061">
    <property type="entry name" value="CYP67-like"/>
    <property type="match status" value="1"/>
</dbReference>
<dbReference type="GO" id="GO:0004497">
    <property type="term" value="F:monooxygenase activity"/>
    <property type="evidence" value="ECO:0007669"/>
    <property type="project" value="UniProtKB-KW"/>
</dbReference>
<evidence type="ECO:0000256" key="3">
    <source>
        <dbReference type="ARBA" id="ARBA00022617"/>
    </source>
</evidence>
<dbReference type="GO" id="GO:0016705">
    <property type="term" value="F:oxidoreductase activity, acting on paired donors, with incorporation or reduction of molecular oxygen"/>
    <property type="evidence" value="ECO:0007669"/>
    <property type="project" value="InterPro"/>
</dbReference>
<dbReference type="GO" id="GO:0020037">
    <property type="term" value="F:heme binding"/>
    <property type="evidence" value="ECO:0007669"/>
    <property type="project" value="InterPro"/>
</dbReference>
<dbReference type="SUPFAM" id="SSF48264">
    <property type="entry name" value="Cytochrome P450"/>
    <property type="match status" value="1"/>
</dbReference>
<gene>
    <name evidence="10" type="ORF">NA57DRAFT_40755</name>
</gene>
<keyword evidence="5 9" id="KW-0560">Oxidoreductase</keyword>
<dbReference type="PRINTS" id="PR00385">
    <property type="entry name" value="P450"/>
</dbReference>
<sequence>ISTTIYRLTAHPLAKYPGLFFWRISQAPSARSAWTGDKHLKLLEAHKKHGSVVRVTPDTLCFNTETALRTIYGSRTINNIKSQYYVLQQQPPGNPSLFSETDKDRHARLRRVMANGFSERAIRSAEVHVLQTLPALRQFIDKRCEDGSWSSAIDMADLAAYYTFEVMGRTTFGKQFGMLEKEDERYMKNIIIGNGRYINAVACYPFILSEWLLTHNIFSYLPGKFAQLANESKIFESYCAKHVTERLSSTTAEKEDTKTSADFFTYVQNFKDPETGKGLSDKELASGAMLLIVAGADTSTTTLAALFFYLLHNPHTLERATAEVRSAFSNASEISNGPAFASLTYMNACIEEALRRSPPVPGILPRVALSGGMTVDNQFIPEGINVGVSAFAIHHNPEYYPDPFTYRPERWIAGSSPDATAESVAVAKRAFCPFGIGSRGCLGKGFAYLELRLAVATILFNYDVRLDPEDSMRGAGRKEWDAEGRGRENEYQLQDCFISDRDGPIIQFRRRQ</sequence>
<dbReference type="GO" id="GO:0005506">
    <property type="term" value="F:iron ion binding"/>
    <property type="evidence" value="ECO:0007669"/>
    <property type="project" value="InterPro"/>
</dbReference>
<keyword evidence="4 8" id="KW-0479">Metal-binding</keyword>
<dbReference type="PROSITE" id="PS00086">
    <property type="entry name" value="CYTOCHROME_P450"/>
    <property type="match status" value="1"/>
</dbReference>
<dbReference type="PANTHER" id="PTHR24305">
    <property type="entry name" value="CYTOCHROME P450"/>
    <property type="match status" value="1"/>
</dbReference>
<keyword evidence="3 8" id="KW-0349">Heme</keyword>
<evidence type="ECO:0000256" key="4">
    <source>
        <dbReference type="ARBA" id="ARBA00022723"/>
    </source>
</evidence>
<dbReference type="Gene3D" id="1.10.630.10">
    <property type="entry name" value="Cytochrome P450"/>
    <property type="match status" value="1"/>
</dbReference>
<evidence type="ECO:0000256" key="9">
    <source>
        <dbReference type="RuleBase" id="RU000461"/>
    </source>
</evidence>
<dbReference type="EMBL" id="ML978127">
    <property type="protein sequence ID" value="KAF2098372.1"/>
    <property type="molecule type" value="Genomic_DNA"/>
</dbReference>
<keyword evidence="6 8" id="KW-0408">Iron</keyword>
<evidence type="ECO:0000313" key="10">
    <source>
        <dbReference type="EMBL" id="KAF2098372.1"/>
    </source>
</evidence>
<dbReference type="InterPro" id="IPR001128">
    <property type="entry name" value="Cyt_P450"/>
</dbReference>
<dbReference type="OrthoDB" id="1470350at2759"/>
<feature type="non-terminal residue" evidence="10">
    <location>
        <position position="1"/>
    </location>
</feature>
<dbReference type="InterPro" id="IPR002401">
    <property type="entry name" value="Cyt_P450_E_grp-I"/>
</dbReference>
<dbReference type="Pfam" id="PF00067">
    <property type="entry name" value="p450"/>
    <property type="match status" value="1"/>
</dbReference>
<dbReference type="PANTHER" id="PTHR24305:SF237">
    <property type="entry name" value="CYTOCHROME P450 MONOOXYGENASE ATNE-RELATED"/>
    <property type="match status" value="1"/>
</dbReference>
<evidence type="ECO:0000256" key="8">
    <source>
        <dbReference type="PIRSR" id="PIRSR602401-1"/>
    </source>
</evidence>
<keyword evidence="11" id="KW-1185">Reference proteome</keyword>
<evidence type="ECO:0000256" key="6">
    <source>
        <dbReference type="ARBA" id="ARBA00023004"/>
    </source>
</evidence>
<dbReference type="PRINTS" id="PR00463">
    <property type="entry name" value="EP450I"/>
</dbReference>
<accession>A0A9P4IH45</accession>
<evidence type="ECO:0000313" key="11">
    <source>
        <dbReference type="Proteomes" id="UP000799772"/>
    </source>
</evidence>
<dbReference type="InterPro" id="IPR036396">
    <property type="entry name" value="Cyt_P450_sf"/>
</dbReference>
<comment type="similarity">
    <text evidence="2 9">Belongs to the cytochrome P450 family.</text>
</comment>
<name>A0A9P4IH45_9PEZI</name>
<evidence type="ECO:0000256" key="2">
    <source>
        <dbReference type="ARBA" id="ARBA00010617"/>
    </source>
</evidence>
<dbReference type="Proteomes" id="UP000799772">
    <property type="component" value="Unassembled WGS sequence"/>
</dbReference>
<comment type="cofactor">
    <cofactor evidence="1 8">
        <name>heme</name>
        <dbReference type="ChEBI" id="CHEBI:30413"/>
    </cofactor>
</comment>
<dbReference type="InterPro" id="IPR050121">
    <property type="entry name" value="Cytochrome_P450_monoxygenase"/>
</dbReference>
<dbReference type="AlphaFoldDB" id="A0A9P4IH45"/>
<dbReference type="InterPro" id="IPR017972">
    <property type="entry name" value="Cyt_P450_CS"/>
</dbReference>
<evidence type="ECO:0000256" key="7">
    <source>
        <dbReference type="ARBA" id="ARBA00023033"/>
    </source>
</evidence>
<organism evidence="10 11">
    <name type="scientific">Rhizodiscina lignyota</name>
    <dbReference type="NCBI Taxonomy" id="1504668"/>
    <lineage>
        <taxon>Eukaryota</taxon>
        <taxon>Fungi</taxon>
        <taxon>Dikarya</taxon>
        <taxon>Ascomycota</taxon>
        <taxon>Pezizomycotina</taxon>
        <taxon>Dothideomycetes</taxon>
        <taxon>Pleosporomycetidae</taxon>
        <taxon>Aulographales</taxon>
        <taxon>Rhizodiscinaceae</taxon>
        <taxon>Rhizodiscina</taxon>
    </lineage>
</organism>
<evidence type="ECO:0000256" key="1">
    <source>
        <dbReference type="ARBA" id="ARBA00001971"/>
    </source>
</evidence>
<evidence type="ECO:0000256" key="5">
    <source>
        <dbReference type="ARBA" id="ARBA00023002"/>
    </source>
</evidence>
<proteinExistence type="inferred from homology"/>
<feature type="binding site" description="axial binding residue" evidence="8">
    <location>
        <position position="441"/>
    </location>
    <ligand>
        <name>heme</name>
        <dbReference type="ChEBI" id="CHEBI:30413"/>
    </ligand>
    <ligandPart>
        <name>Fe</name>
        <dbReference type="ChEBI" id="CHEBI:18248"/>
    </ligandPart>
</feature>
<protein>
    <submittedName>
        <fullName evidence="10">Benzoate 4-monooxygenase cytochrome P450</fullName>
    </submittedName>
</protein>
<keyword evidence="7 9" id="KW-0503">Monooxygenase</keyword>
<comment type="caution">
    <text evidence="10">The sequence shown here is derived from an EMBL/GenBank/DDBJ whole genome shotgun (WGS) entry which is preliminary data.</text>
</comment>
<reference evidence="10" key="1">
    <citation type="journal article" date="2020" name="Stud. Mycol.">
        <title>101 Dothideomycetes genomes: a test case for predicting lifestyles and emergence of pathogens.</title>
        <authorList>
            <person name="Haridas S."/>
            <person name="Albert R."/>
            <person name="Binder M."/>
            <person name="Bloem J."/>
            <person name="Labutti K."/>
            <person name="Salamov A."/>
            <person name="Andreopoulos B."/>
            <person name="Baker S."/>
            <person name="Barry K."/>
            <person name="Bills G."/>
            <person name="Bluhm B."/>
            <person name="Cannon C."/>
            <person name="Castanera R."/>
            <person name="Culley D."/>
            <person name="Daum C."/>
            <person name="Ezra D."/>
            <person name="Gonzalez J."/>
            <person name="Henrissat B."/>
            <person name="Kuo A."/>
            <person name="Liang C."/>
            <person name="Lipzen A."/>
            <person name="Lutzoni F."/>
            <person name="Magnuson J."/>
            <person name="Mondo S."/>
            <person name="Nolan M."/>
            <person name="Ohm R."/>
            <person name="Pangilinan J."/>
            <person name="Park H.-J."/>
            <person name="Ramirez L."/>
            <person name="Alfaro M."/>
            <person name="Sun H."/>
            <person name="Tritt A."/>
            <person name="Yoshinaga Y."/>
            <person name="Zwiers L.-H."/>
            <person name="Turgeon B."/>
            <person name="Goodwin S."/>
            <person name="Spatafora J."/>
            <person name="Crous P."/>
            <person name="Grigoriev I."/>
        </authorList>
    </citation>
    <scope>NUCLEOTIDE SEQUENCE</scope>
    <source>
        <strain evidence="10">CBS 133067</strain>
    </source>
</reference>